<organism evidence="2 3">
    <name type="scientific">Methanolacinia petrolearia (strain DSM 11571 / OCM 486 / SEBR 4847)</name>
    <name type="common">Methanoplanus petrolearius</name>
    <dbReference type="NCBI Taxonomy" id="679926"/>
    <lineage>
        <taxon>Archaea</taxon>
        <taxon>Methanobacteriati</taxon>
        <taxon>Methanobacteriota</taxon>
        <taxon>Stenosarchaea group</taxon>
        <taxon>Methanomicrobia</taxon>
        <taxon>Methanomicrobiales</taxon>
        <taxon>Methanomicrobiaceae</taxon>
        <taxon>Methanolacinia</taxon>
    </lineage>
</organism>
<dbReference type="HOGENOM" id="CLU_011164_0_0_2"/>
<dbReference type="OrthoDB" id="132546at2157"/>
<dbReference type="EMBL" id="CP002117">
    <property type="protein sequence ID" value="ADN36160.1"/>
    <property type="molecule type" value="Genomic_DNA"/>
</dbReference>
<dbReference type="PANTHER" id="PTHR12526:SF625">
    <property type="entry name" value="PHOSPHATIDYLINOSITOL GLYCAN-CLASS A"/>
    <property type="match status" value="1"/>
</dbReference>
<dbReference type="CAZy" id="GT4">
    <property type="family name" value="Glycosyltransferase Family 4"/>
</dbReference>
<dbReference type="Proteomes" id="UP000006565">
    <property type="component" value="Chromosome"/>
</dbReference>
<evidence type="ECO:0000313" key="2">
    <source>
        <dbReference type="EMBL" id="ADN36160.1"/>
    </source>
</evidence>
<evidence type="ECO:0000259" key="1">
    <source>
        <dbReference type="Pfam" id="PF00534"/>
    </source>
</evidence>
<accession>E1REY9</accession>
<dbReference type="eggNOG" id="arCOG01403">
    <property type="taxonomic scope" value="Archaea"/>
</dbReference>
<keyword evidence="3" id="KW-1185">Reference proteome</keyword>
<gene>
    <name evidence="2" type="ordered locus">Mpet_1400</name>
</gene>
<dbReference type="GeneID" id="9743869"/>
<protein>
    <submittedName>
        <fullName evidence="2">Glycosyl transferase group 1</fullName>
    </submittedName>
</protein>
<dbReference type="CDD" id="cd03801">
    <property type="entry name" value="GT4_PimA-like"/>
    <property type="match status" value="2"/>
</dbReference>
<dbReference type="eggNOG" id="arCOG01409">
    <property type="taxonomic scope" value="Archaea"/>
</dbReference>
<dbReference type="RefSeq" id="WP_013329337.1">
    <property type="nucleotide sequence ID" value="NC_014507.1"/>
</dbReference>
<proteinExistence type="predicted"/>
<dbReference type="KEGG" id="mpi:Mpet_1400"/>
<dbReference type="STRING" id="679926.Mpet_1400"/>
<dbReference type="Pfam" id="PF13692">
    <property type="entry name" value="Glyco_trans_1_4"/>
    <property type="match status" value="1"/>
</dbReference>
<sequence>MKIAIVAPSPVPFTMGGAENLVLGMQNAINDITSNQCELIKVPILENNFWDLIRSYSNFYNLDLSHFDMVISTKYPSWMVQHHNHVLYMIHTLRGLYDSYHFCNLPEKTPSYLCVGLVKRILDIIYKNDLSSESINAIFENLKLLKETKTEYNSETFSFPGPFIREIIQYFDRFALSGQRIQRYYTMSDTVRRRKDYFPINSEVKIVYPPSKISDFASEGYDYIFTASRLDGPKRLDLIIKAMEYVPHNIKLKIAGTGPEEKQLKKVAQKDGRIEFVGYVNENELISLYSHSLAVLFTPYDEDYGLITLEAMMSKKPVITTFDSGGPTELVQDGKNGFITNPTPQSIAEKINYYIEYPENARIMGNAGYSAVQNISWLNFIKLLLKEEENVLQEKRKVLVLSTYSCYPPRGGGQQRLYNIYSRLAKKYDVTICSIIESNKTFQTLSLDNGLKQICIPQSIEHAQCQWTEEKKLKRNLYDCCMIDFVEKSPQYTTEVRKMMNVSDIIIFSHPYLFPLAKYIGDHSKVIYEAHNVEFLLKSDYVNNKNWDNKLFSNEKECCDFSGLIFTTSAEDKKILLDIYNIASQKIVISPNGVNIQQIQYISSDEKIMQKRQCNLENIDTLLFVGSWHPPNLEALKFIIKNLLPKLDNTKLLLVGSIKDYYLSEFGKFPDTVLPFGVVDELEKYEIYKLADIAINPMFSGSGTNLKMLDYFSAGIPVVTTETGARGLLVENEMETIICAPDNMVQSIKRLIGDKQLQNKIRKNARALAESTYSWDVIVDNFENHLEEDLMQ</sequence>
<dbReference type="SUPFAM" id="SSF53756">
    <property type="entry name" value="UDP-Glycosyltransferase/glycogen phosphorylase"/>
    <property type="match status" value="2"/>
</dbReference>
<dbReference type="Pfam" id="PF00534">
    <property type="entry name" value="Glycos_transf_1"/>
    <property type="match status" value="1"/>
</dbReference>
<dbReference type="Gene3D" id="3.40.50.2000">
    <property type="entry name" value="Glycogen Phosphorylase B"/>
    <property type="match status" value="3"/>
</dbReference>
<dbReference type="PANTHER" id="PTHR12526">
    <property type="entry name" value="GLYCOSYLTRANSFERASE"/>
    <property type="match status" value="1"/>
</dbReference>
<keyword evidence="2" id="KW-0808">Transferase</keyword>
<dbReference type="AlphaFoldDB" id="E1REY9"/>
<name>E1REY9_METP4</name>
<feature type="domain" description="Glycosyl transferase family 1" evidence="1">
    <location>
        <begin position="219"/>
        <end position="369"/>
    </location>
</feature>
<dbReference type="GO" id="GO:0016757">
    <property type="term" value="F:glycosyltransferase activity"/>
    <property type="evidence" value="ECO:0007669"/>
    <property type="project" value="InterPro"/>
</dbReference>
<reference evidence="2 3" key="1">
    <citation type="journal article" date="2010" name="Stand. Genomic Sci.">
        <title>Complete genome sequence of Methanoplanus petrolearius type strain (SEBR 4847).</title>
        <authorList>
            <person name="Brambilla E."/>
            <person name="Djao O.D."/>
            <person name="Daligault H."/>
            <person name="Lapidus A."/>
            <person name="Lucas S."/>
            <person name="Hammon N."/>
            <person name="Nolan M."/>
            <person name="Tice H."/>
            <person name="Cheng J.F."/>
            <person name="Han C."/>
            <person name="Tapia R."/>
            <person name="Goodwin L."/>
            <person name="Pitluck S."/>
            <person name="Liolios K."/>
            <person name="Ivanova N."/>
            <person name="Mavromatis K."/>
            <person name="Mikhailova N."/>
            <person name="Pati A."/>
            <person name="Chen A."/>
            <person name="Palaniappan K."/>
            <person name="Land M."/>
            <person name="Hauser L."/>
            <person name="Chang Y.J."/>
            <person name="Jeffries C.D."/>
            <person name="Rohde M."/>
            <person name="Spring S."/>
            <person name="Sikorski J."/>
            <person name="Goker M."/>
            <person name="Woyke T."/>
            <person name="Bristow J."/>
            <person name="Eisen J.A."/>
            <person name="Markowitz V."/>
            <person name="Hugenholtz P."/>
            <person name="Kyrpides N.C."/>
            <person name="Klenk H.P."/>
        </authorList>
    </citation>
    <scope>NUCLEOTIDE SEQUENCE [LARGE SCALE GENOMIC DNA]</scope>
    <source>
        <strain evidence="3">DSM 11571 / OCM 486 / SEBR 4847</strain>
    </source>
</reference>
<dbReference type="InterPro" id="IPR001296">
    <property type="entry name" value="Glyco_trans_1"/>
</dbReference>
<evidence type="ECO:0000313" key="3">
    <source>
        <dbReference type="Proteomes" id="UP000006565"/>
    </source>
</evidence>